<feature type="domain" description="Peptidase M28" evidence="2">
    <location>
        <begin position="125"/>
        <end position="322"/>
    </location>
</feature>
<organism evidence="3 4">
    <name type="scientific">Pseudonocardia charpentierae</name>
    <dbReference type="NCBI Taxonomy" id="3075545"/>
    <lineage>
        <taxon>Bacteria</taxon>
        <taxon>Bacillati</taxon>
        <taxon>Actinomycetota</taxon>
        <taxon>Actinomycetes</taxon>
        <taxon>Pseudonocardiales</taxon>
        <taxon>Pseudonocardiaceae</taxon>
        <taxon>Pseudonocardia</taxon>
    </lineage>
</organism>
<dbReference type="PANTHER" id="PTHR12147">
    <property type="entry name" value="METALLOPEPTIDASE M28 FAMILY MEMBER"/>
    <property type="match status" value="1"/>
</dbReference>
<dbReference type="InterPro" id="IPR045175">
    <property type="entry name" value="M28_fam"/>
</dbReference>
<name>A0ABU2N9I9_9PSEU</name>
<proteinExistence type="predicted"/>
<evidence type="ECO:0000259" key="2">
    <source>
        <dbReference type="Pfam" id="PF04389"/>
    </source>
</evidence>
<dbReference type="Gene3D" id="3.40.630.10">
    <property type="entry name" value="Zn peptidases"/>
    <property type="match status" value="1"/>
</dbReference>
<dbReference type="Pfam" id="PF04389">
    <property type="entry name" value="Peptidase_M28"/>
    <property type="match status" value="1"/>
</dbReference>
<gene>
    <name evidence="3" type="ORF">RM445_12710</name>
</gene>
<dbReference type="SUPFAM" id="SSF53187">
    <property type="entry name" value="Zn-dependent exopeptidases"/>
    <property type="match status" value="1"/>
</dbReference>
<evidence type="ECO:0000313" key="4">
    <source>
        <dbReference type="Proteomes" id="UP001183202"/>
    </source>
</evidence>
<protein>
    <submittedName>
        <fullName evidence="3">M28 family metallopeptidase</fullName>
    </submittedName>
</protein>
<evidence type="ECO:0000313" key="3">
    <source>
        <dbReference type="EMBL" id="MDT0350386.1"/>
    </source>
</evidence>
<accession>A0ABU2N9I9</accession>
<evidence type="ECO:0000256" key="1">
    <source>
        <dbReference type="SAM" id="MobiDB-lite"/>
    </source>
</evidence>
<dbReference type="EMBL" id="JAVREJ010000007">
    <property type="protein sequence ID" value="MDT0350386.1"/>
    <property type="molecule type" value="Genomic_DNA"/>
</dbReference>
<reference evidence="4" key="1">
    <citation type="submission" date="2023-07" db="EMBL/GenBank/DDBJ databases">
        <title>30 novel species of actinomycetes from the DSMZ collection.</title>
        <authorList>
            <person name="Nouioui I."/>
        </authorList>
    </citation>
    <scope>NUCLEOTIDE SEQUENCE [LARGE SCALE GENOMIC DNA]</scope>
    <source>
        <strain evidence="4">DSM 45834</strain>
    </source>
</reference>
<feature type="region of interest" description="Disordered" evidence="1">
    <location>
        <begin position="1"/>
        <end position="39"/>
    </location>
</feature>
<dbReference type="Proteomes" id="UP001183202">
    <property type="component" value="Unassembled WGS sequence"/>
</dbReference>
<comment type="caution">
    <text evidence="3">The sequence shown here is derived from an EMBL/GenBank/DDBJ whole genome shotgun (WGS) entry which is preliminary data.</text>
</comment>
<dbReference type="PANTHER" id="PTHR12147:SF26">
    <property type="entry name" value="PEPTIDASE M28 DOMAIN-CONTAINING PROTEIN"/>
    <property type="match status" value="1"/>
</dbReference>
<dbReference type="RefSeq" id="WP_311556420.1">
    <property type="nucleotide sequence ID" value="NZ_JAVREJ010000007.1"/>
</dbReference>
<keyword evidence="4" id="KW-1185">Reference proteome</keyword>
<dbReference type="InterPro" id="IPR007484">
    <property type="entry name" value="Peptidase_M28"/>
</dbReference>
<sequence length="332" mass="34163">MAAPVTPDDEPGGDSVLPTTPSDPPVPSRHGGCRAGHRPSVATTLVSPALRAERAAPDPAVLRLLDGLSRDAFVADLETLAAHHTRRSDSSGFDEAATWAETVLADAGYSVTTQPVPRGGGRCRNVIADRPGAAAEPHEVVLVTAHLDSINLAGPAEPAPGADDNGSGSAGLLELARALADHPAALDLRLILFGGEEEGLFGSETYVAELPAADRARIRAVLNMDMIGGRNTAEAGVLLEGAEVSQDVIDALARAAATYTDLMVTTSLHPFNSDHVPFIDAGIPAVLTIEADDSANTRPHTAADTVAGVDPDLAIAILRMNVAYLVEALGSA</sequence>